<dbReference type="InterPro" id="IPR023468">
    <property type="entry name" value="Riboflavin_kinase"/>
</dbReference>
<organism evidence="13 14">
    <name type="scientific">Prauserella isguenensis</name>
    <dbReference type="NCBI Taxonomy" id="1470180"/>
    <lineage>
        <taxon>Bacteria</taxon>
        <taxon>Bacillati</taxon>
        <taxon>Actinomycetota</taxon>
        <taxon>Actinomycetes</taxon>
        <taxon>Pseudonocardiales</taxon>
        <taxon>Pseudonocardiaceae</taxon>
        <taxon>Prauserella</taxon>
    </lineage>
</organism>
<dbReference type="GO" id="GO:0009398">
    <property type="term" value="P:FMN biosynthetic process"/>
    <property type="evidence" value="ECO:0007669"/>
    <property type="project" value="TreeGrafter"/>
</dbReference>
<keyword evidence="10" id="KW-0067">ATP-binding</keyword>
<evidence type="ECO:0000256" key="1">
    <source>
        <dbReference type="ARBA" id="ARBA00004726"/>
    </source>
</evidence>
<comment type="caution">
    <text evidence="13">The sequence shown here is derived from an EMBL/GenBank/DDBJ whole genome shotgun (WGS) entry which is preliminary data.</text>
</comment>
<dbReference type="FunFam" id="3.40.50.620:FF:000021">
    <property type="entry name" value="Riboflavin biosynthesis protein"/>
    <property type="match status" value="1"/>
</dbReference>
<dbReference type="GO" id="GO:0008531">
    <property type="term" value="F:riboflavin kinase activity"/>
    <property type="evidence" value="ECO:0007669"/>
    <property type="project" value="TreeGrafter"/>
</dbReference>
<evidence type="ECO:0000256" key="2">
    <source>
        <dbReference type="ARBA" id="ARBA00010214"/>
    </source>
</evidence>
<name>A0A839S5S5_9PSEU</name>
<keyword evidence="14" id="KW-1185">Reference proteome</keyword>
<dbReference type="RefSeq" id="WP_246382519.1">
    <property type="nucleotide sequence ID" value="NZ_JACHWU010000007.1"/>
</dbReference>
<dbReference type="GO" id="GO:0006747">
    <property type="term" value="P:FAD biosynthetic process"/>
    <property type="evidence" value="ECO:0007669"/>
    <property type="project" value="UniProtKB-UniPathway"/>
</dbReference>
<keyword evidence="9" id="KW-0274">FAD</keyword>
<evidence type="ECO:0000256" key="10">
    <source>
        <dbReference type="ARBA" id="ARBA00022840"/>
    </source>
</evidence>
<dbReference type="GO" id="GO:0003919">
    <property type="term" value="F:FMN adenylyltransferase activity"/>
    <property type="evidence" value="ECO:0007669"/>
    <property type="project" value="UniProtKB-EC"/>
</dbReference>
<protein>
    <recommendedName>
        <fullName evidence="3">FAD synthase</fullName>
        <ecNumber evidence="3">2.7.7.2</ecNumber>
    </recommendedName>
</protein>
<dbReference type="SUPFAM" id="SSF52374">
    <property type="entry name" value="Nucleotidylyl transferase"/>
    <property type="match status" value="1"/>
</dbReference>
<evidence type="ECO:0000259" key="12">
    <source>
        <dbReference type="Pfam" id="PF06574"/>
    </source>
</evidence>
<evidence type="ECO:0000256" key="4">
    <source>
        <dbReference type="ARBA" id="ARBA00022630"/>
    </source>
</evidence>
<keyword evidence="5" id="KW-0288">FMN</keyword>
<dbReference type="InterPro" id="IPR015864">
    <property type="entry name" value="FAD_synthase"/>
</dbReference>
<evidence type="ECO:0000313" key="14">
    <source>
        <dbReference type="Proteomes" id="UP000550714"/>
    </source>
</evidence>
<reference evidence="13 14" key="1">
    <citation type="submission" date="2020-08" db="EMBL/GenBank/DDBJ databases">
        <title>Genomic Encyclopedia of Type Strains, Phase III (KMG-III): the genomes of soil and plant-associated and newly described type strains.</title>
        <authorList>
            <person name="Whitman W."/>
        </authorList>
    </citation>
    <scope>NUCLEOTIDE SEQUENCE [LARGE SCALE GENOMIC DNA]</scope>
    <source>
        <strain evidence="13 14">CECT 8577</strain>
    </source>
</reference>
<evidence type="ECO:0000256" key="3">
    <source>
        <dbReference type="ARBA" id="ARBA00012393"/>
    </source>
</evidence>
<feature type="domain" description="FAD synthetase" evidence="12">
    <location>
        <begin position="27"/>
        <end position="177"/>
    </location>
</feature>
<evidence type="ECO:0000256" key="6">
    <source>
        <dbReference type="ARBA" id="ARBA00022679"/>
    </source>
</evidence>
<dbReference type="AlphaFoldDB" id="A0A839S5S5"/>
<comment type="catalytic activity">
    <reaction evidence="11">
        <text>FMN + ATP + H(+) = FAD + diphosphate</text>
        <dbReference type="Rhea" id="RHEA:17237"/>
        <dbReference type="ChEBI" id="CHEBI:15378"/>
        <dbReference type="ChEBI" id="CHEBI:30616"/>
        <dbReference type="ChEBI" id="CHEBI:33019"/>
        <dbReference type="ChEBI" id="CHEBI:57692"/>
        <dbReference type="ChEBI" id="CHEBI:58210"/>
        <dbReference type="EC" id="2.7.7.2"/>
    </reaction>
</comment>
<dbReference type="UniPathway" id="UPA00277">
    <property type="reaction ID" value="UER00407"/>
</dbReference>
<dbReference type="PANTHER" id="PTHR22749:SF6">
    <property type="entry name" value="RIBOFLAVIN KINASE"/>
    <property type="match status" value="1"/>
</dbReference>
<evidence type="ECO:0000256" key="8">
    <source>
        <dbReference type="ARBA" id="ARBA00022741"/>
    </source>
</evidence>
<evidence type="ECO:0000313" key="13">
    <source>
        <dbReference type="EMBL" id="MBB3053195.1"/>
    </source>
</evidence>
<dbReference type="InterPro" id="IPR014729">
    <property type="entry name" value="Rossmann-like_a/b/a_fold"/>
</dbReference>
<keyword evidence="13" id="KW-0418">Kinase</keyword>
<dbReference type="GO" id="GO:0005524">
    <property type="term" value="F:ATP binding"/>
    <property type="evidence" value="ECO:0007669"/>
    <property type="project" value="UniProtKB-KW"/>
</dbReference>
<comment type="pathway">
    <text evidence="1">Cofactor biosynthesis; FAD biosynthesis; FAD from FMN: step 1/1.</text>
</comment>
<keyword evidence="4" id="KW-0285">Flavoprotein</keyword>
<dbReference type="Proteomes" id="UP000550714">
    <property type="component" value="Unassembled WGS sequence"/>
</dbReference>
<evidence type="ECO:0000256" key="9">
    <source>
        <dbReference type="ARBA" id="ARBA00022827"/>
    </source>
</evidence>
<gene>
    <name evidence="13" type="ORF">FHS23_004238</name>
</gene>
<dbReference type="CDD" id="cd02064">
    <property type="entry name" value="FAD_synthetase_N"/>
    <property type="match status" value="1"/>
</dbReference>
<keyword evidence="8" id="KW-0547">Nucleotide-binding</keyword>
<accession>A0A839S5S5</accession>
<comment type="similarity">
    <text evidence="2">Belongs to the RibF family.</text>
</comment>
<dbReference type="GO" id="GO:0009231">
    <property type="term" value="P:riboflavin biosynthetic process"/>
    <property type="evidence" value="ECO:0007669"/>
    <property type="project" value="InterPro"/>
</dbReference>
<dbReference type="NCBIfam" id="TIGR00125">
    <property type="entry name" value="cyt_tran_rel"/>
    <property type="match status" value="1"/>
</dbReference>
<dbReference type="EC" id="2.7.7.2" evidence="3"/>
<dbReference type="InterPro" id="IPR004821">
    <property type="entry name" value="Cyt_trans-like"/>
</dbReference>
<evidence type="ECO:0000256" key="7">
    <source>
        <dbReference type="ARBA" id="ARBA00022695"/>
    </source>
</evidence>
<keyword evidence="6 13" id="KW-0808">Transferase</keyword>
<dbReference type="EMBL" id="JACHWU010000007">
    <property type="protein sequence ID" value="MBB3053195.1"/>
    <property type="molecule type" value="Genomic_DNA"/>
</dbReference>
<evidence type="ECO:0000256" key="11">
    <source>
        <dbReference type="ARBA" id="ARBA00049494"/>
    </source>
</evidence>
<evidence type="ECO:0000256" key="5">
    <source>
        <dbReference type="ARBA" id="ARBA00022643"/>
    </source>
</evidence>
<sequence>MTAVLRSAQDRSMLWDGLDEVPVDFGPTVLTIGVFDGLHRGHRSLIAEARRIADQRGLPLVMVTFDPHPARVLGLPKDTATLCSVGQRAELAAAAGVDAVCVLRFTRELAGLSPEDFASVCLADRLDARAVVVGENFTFGARAAGNVDTLHEIGGELGFSVTAVPLLPAGDAPCSSTYTRQRLREGDLAAATQALGRPHRVDGYRVGSRVDLTEDTALPPPGRYAAVVNGRADVVDVVGAGTLRVENSHPGDGPVTVHFHTRAEDKS</sequence>
<keyword evidence="7 13" id="KW-0548">Nucleotidyltransferase</keyword>
<dbReference type="PANTHER" id="PTHR22749">
    <property type="entry name" value="RIBOFLAVIN KINASE/FMN ADENYLYLTRANSFERASE"/>
    <property type="match status" value="1"/>
</dbReference>
<dbReference type="Pfam" id="PF06574">
    <property type="entry name" value="FAD_syn"/>
    <property type="match status" value="1"/>
</dbReference>
<dbReference type="Gene3D" id="3.40.50.620">
    <property type="entry name" value="HUPs"/>
    <property type="match status" value="1"/>
</dbReference>
<proteinExistence type="inferred from homology"/>